<keyword evidence="2" id="KW-1185">Reference proteome</keyword>
<accession>A0AAV4PBH0</accession>
<organism evidence="1 2">
    <name type="scientific">Caerostris extrusa</name>
    <name type="common">Bark spider</name>
    <name type="synonym">Caerostris bankana</name>
    <dbReference type="NCBI Taxonomy" id="172846"/>
    <lineage>
        <taxon>Eukaryota</taxon>
        <taxon>Metazoa</taxon>
        <taxon>Ecdysozoa</taxon>
        <taxon>Arthropoda</taxon>
        <taxon>Chelicerata</taxon>
        <taxon>Arachnida</taxon>
        <taxon>Araneae</taxon>
        <taxon>Araneomorphae</taxon>
        <taxon>Entelegynae</taxon>
        <taxon>Araneoidea</taxon>
        <taxon>Araneidae</taxon>
        <taxon>Caerostris</taxon>
    </lineage>
</organism>
<name>A0AAV4PBH0_CAEEX</name>
<protein>
    <submittedName>
        <fullName evidence="1">Uncharacterized protein</fullName>
    </submittedName>
</protein>
<sequence length="139" mass="15666">MDAPEVPTKDHWGSALYQMRKGDGGSEYGMFIRYRNPPLSIIHKKTEKEKSGRDDPGRSSFLVVKQEDTASLAKPYSLRYNCSYHPLHQRNISKWDSGFHHKFLDSDALWTMTALSTTSASSASHLNLDQIGSGFDESI</sequence>
<dbReference type="AlphaFoldDB" id="A0AAV4PBH0"/>
<gene>
    <name evidence="1" type="ORF">CEXT_553991</name>
</gene>
<proteinExistence type="predicted"/>
<comment type="caution">
    <text evidence="1">The sequence shown here is derived from an EMBL/GenBank/DDBJ whole genome shotgun (WGS) entry which is preliminary data.</text>
</comment>
<reference evidence="1 2" key="1">
    <citation type="submission" date="2021-06" db="EMBL/GenBank/DDBJ databases">
        <title>Caerostris extrusa draft genome.</title>
        <authorList>
            <person name="Kono N."/>
            <person name="Arakawa K."/>
        </authorList>
    </citation>
    <scope>NUCLEOTIDE SEQUENCE [LARGE SCALE GENOMIC DNA]</scope>
</reference>
<evidence type="ECO:0000313" key="2">
    <source>
        <dbReference type="Proteomes" id="UP001054945"/>
    </source>
</evidence>
<dbReference type="EMBL" id="BPLR01004218">
    <property type="protein sequence ID" value="GIX93239.1"/>
    <property type="molecule type" value="Genomic_DNA"/>
</dbReference>
<evidence type="ECO:0000313" key="1">
    <source>
        <dbReference type="EMBL" id="GIX93239.1"/>
    </source>
</evidence>
<dbReference type="Proteomes" id="UP001054945">
    <property type="component" value="Unassembled WGS sequence"/>
</dbReference>